<dbReference type="GO" id="GO:0006353">
    <property type="term" value="P:DNA-templated transcription termination"/>
    <property type="evidence" value="ECO:0007669"/>
    <property type="project" value="UniProtKB-KW"/>
</dbReference>
<dbReference type="HAMAP" id="MF_00948">
    <property type="entry name" value="NusG"/>
    <property type="match status" value="1"/>
</dbReference>
<name>A0A6J7J1I7_9ZZZZ</name>
<evidence type="ECO:0000259" key="6">
    <source>
        <dbReference type="SMART" id="SM00738"/>
    </source>
</evidence>
<evidence type="ECO:0000256" key="3">
    <source>
        <dbReference type="ARBA" id="ARBA00023015"/>
    </source>
</evidence>
<evidence type="ECO:0000256" key="2">
    <source>
        <dbReference type="ARBA" id="ARBA00022814"/>
    </source>
</evidence>
<feature type="domain" description="KOW" evidence="7">
    <location>
        <begin position="231"/>
        <end position="258"/>
    </location>
</feature>
<dbReference type="PRINTS" id="PR00338">
    <property type="entry name" value="NUSGTNSCPFCT"/>
</dbReference>
<dbReference type="SUPFAM" id="SSF82679">
    <property type="entry name" value="N-utilization substance G protein NusG, N-terminal domain"/>
    <property type="match status" value="1"/>
</dbReference>
<dbReference type="PROSITE" id="PS01014">
    <property type="entry name" value="NUSG"/>
    <property type="match status" value="1"/>
</dbReference>
<dbReference type="EMBL" id="CAFBNF010000044">
    <property type="protein sequence ID" value="CAB4936979.1"/>
    <property type="molecule type" value="Genomic_DNA"/>
</dbReference>
<dbReference type="InterPro" id="IPR014722">
    <property type="entry name" value="Rib_uL2_dom2"/>
</dbReference>
<keyword evidence="3" id="KW-0805">Transcription regulation</keyword>
<evidence type="ECO:0000313" key="8">
    <source>
        <dbReference type="EMBL" id="CAB4936979.1"/>
    </source>
</evidence>
<organism evidence="8">
    <name type="scientific">freshwater metagenome</name>
    <dbReference type="NCBI Taxonomy" id="449393"/>
    <lineage>
        <taxon>unclassified sequences</taxon>
        <taxon>metagenomes</taxon>
        <taxon>ecological metagenomes</taxon>
    </lineage>
</organism>
<feature type="domain" description="NusG-like N-terminal" evidence="6">
    <location>
        <begin position="104"/>
        <end position="212"/>
    </location>
</feature>
<reference evidence="8" key="1">
    <citation type="submission" date="2020-05" db="EMBL/GenBank/DDBJ databases">
        <authorList>
            <person name="Chiriac C."/>
            <person name="Salcher M."/>
            <person name="Ghai R."/>
            <person name="Kavagutti S V."/>
        </authorList>
    </citation>
    <scope>NUCLEOTIDE SEQUENCE</scope>
</reference>
<dbReference type="PANTHER" id="PTHR30265">
    <property type="entry name" value="RHO-INTERACTING TRANSCRIPTION TERMINATION FACTOR NUSG"/>
    <property type="match status" value="1"/>
</dbReference>
<dbReference type="GO" id="GO:0005829">
    <property type="term" value="C:cytosol"/>
    <property type="evidence" value="ECO:0007669"/>
    <property type="project" value="TreeGrafter"/>
</dbReference>
<feature type="region of interest" description="Disordered" evidence="5">
    <location>
        <begin position="72"/>
        <end position="95"/>
    </location>
</feature>
<dbReference type="GO" id="GO:0006354">
    <property type="term" value="P:DNA-templated transcription elongation"/>
    <property type="evidence" value="ECO:0007669"/>
    <property type="project" value="InterPro"/>
</dbReference>
<dbReference type="Gene3D" id="3.30.70.940">
    <property type="entry name" value="NusG, N-terminal domain"/>
    <property type="match status" value="1"/>
</dbReference>
<dbReference type="InterPro" id="IPR005824">
    <property type="entry name" value="KOW"/>
</dbReference>
<evidence type="ECO:0000259" key="7">
    <source>
        <dbReference type="SMART" id="SM00739"/>
    </source>
</evidence>
<dbReference type="NCBIfam" id="TIGR00922">
    <property type="entry name" value="nusG"/>
    <property type="match status" value="1"/>
</dbReference>
<dbReference type="FunFam" id="3.30.70.940:FF:000002">
    <property type="entry name" value="Transcription termination/antitermination protein NusG"/>
    <property type="match status" value="1"/>
</dbReference>
<dbReference type="AlphaFoldDB" id="A0A6J7J1I7"/>
<gene>
    <name evidence="8" type="ORF">UFOPK3773_00599</name>
</gene>
<feature type="compositionally biased region" description="Acidic residues" evidence="5">
    <location>
        <begin position="72"/>
        <end position="93"/>
    </location>
</feature>
<evidence type="ECO:0000256" key="1">
    <source>
        <dbReference type="ARBA" id="ARBA00022472"/>
    </source>
</evidence>
<evidence type="ECO:0000256" key="5">
    <source>
        <dbReference type="SAM" id="MobiDB-lite"/>
    </source>
</evidence>
<dbReference type="GO" id="GO:0032784">
    <property type="term" value="P:regulation of DNA-templated transcription elongation"/>
    <property type="evidence" value="ECO:0007669"/>
    <property type="project" value="InterPro"/>
</dbReference>
<keyword evidence="1" id="KW-0806">Transcription termination</keyword>
<evidence type="ECO:0000256" key="4">
    <source>
        <dbReference type="ARBA" id="ARBA00023163"/>
    </source>
</evidence>
<accession>A0A6J7J1I7</accession>
<dbReference type="InterPro" id="IPR001062">
    <property type="entry name" value="Transcrpt_antiterm_NusG"/>
</dbReference>
<dbReference type="InterPro" id="IPR036735">
    <property type="entry name" value="NGN_dom_sf"/>
</dbReference>
<dbReference type="SMART" id="SM00738">
    <property type="entry name" value="NGN"/>
    <property type="match status" value="1"/>
</dbReference>
<sequence length="285" mass="31168">MTEQDTPPNSAVADAWAAAVARSEEPETADLEEALIAEEASSVEPSEAPELLEVLEVLEAEELAVVEAEELAEAEAAPEAEAEVDPDEEDDPEQEFRRALALSEGDWYVIHSYAGFENRVRANLESRITTMNMEEQIFQVEVPIEEVIEFKNGVKKLVKRNKFPGYVLVRMELTDESWGVVRHTPGVTGFVGHAHQPFPLTIDEVVSILAPKSEKKGAAAASAEAAARMVEFEVGDAVTIIEGAFATMQASISEITPESQKVIVMVELFGRETPVELTFAQIEKG</sequence>
<dbReference type="CDD" id="cd06091">
    <property type="entry name" value="KOW_NusG"/>
    <property type="match status" value="1"/>
</dbReference>
<dbReference type="PANTHER" id="PTHR30265:SF2">
    <property type="entry name" value="TRANSCRIPTION TERMINATION_ANTITERMINATION PROTEIN NUSG"/>
    <property type="match status" value="1"/>
</dbReference>
<dbReference type="InterPro" id="IPR008991">
    <property type="entry name" value="Translation_prot_SH3-like_sf"/>
</dbReference>
<dbReference type="InterPro" id="IPR015869">
    <property type="entry name" value="Transcrpt_antiterm_NusG_bac_CS"/>
</dbReference>
<keyword evidence="4" id="KW-0804">Transcription</keyword>
<dbReference type="SMART" id="SM00739">
    <property type="entry name" value="KOW"/>
    <property type="match status" value="1"/>
</dbReference>
<protein>
    <submittedName>
        <fullName evidence="8">Unannotated protein</fullName>
    </submittedName>
</protein>
<dbReference type="CDD" id="cd09891">
    <property type="entry name" value="NGN_Bact_1"/>
    <property type="match status" value="1"/>
</dbReference>
<dbReference type="SUPFAM" id="SSF50104">
    <property type="entry name" value="Translation proteins SH3-like domain"/>
    <property type="match status" value="1"/>
</dbReference>
<dbReference type="Pfam" id="PF02357">
    <property type="entry name" value="NusG"/>
    <property type="match status" value="1"/>
</dbReference>
<dbReference type="InterPro" id="IPR006645">
    <property type="entry name" value="NGN-like_dom"/>
</dbReference>
<keyword evidence="2" id="KW-0889">Transcription antitermination</keyword>
<proteinExistence type="inferred from homology"/>
<dbReference type="InterPro" id="IPR047050">
    <property type="entry name" value="NGN"/>
</dbReference>
<dbReference type="Gene3D" id="2.30.30.30">
    <property type="match status" value="1"/>
</dbReference>
<dbReference type="InterPro" id="IPR043425">
    <property type="entry name" value="NusG-like"/>
</dbReference>
<dbReference type="GO" id="GO:0031564">
    <property type="term" value="P:transcription antitermination"/>
    <property type="evidence" value="ECO:0007669"/>
    <property type="project" value="UniProtKB-KW"/>
</dbReference>